<proteinExistence type="predicted"/>
<dbReference type="Proteomes" id="UP000030146">
    <property type="component" value="Unassembled WGS sequence"/>
</dbReference>
<gene>
    <name evidence="1" type="ORF">HR15_05620</name>
</gene>
<dbReference type="EMBL" id="JRAK01000080">
    <property type="protein sequence ID" value="KGN87911.1"/>
    <property type="molecule type" value="Genomic_DNA"/>
</dbReference>
<evidence type="ECO:0000313" key="1">
    <source>
        <dbReference type="EMBL" id="KGN87911.1"/>
    </source>
</evidence>
<accession>A0A0A2FA65</accession>
<sequence length="75" mass="9161">MRKNEIIRAAKALHAAKVGIYSLRQSFLLAFMPERLWLDLQHLQVCSLYEVWKLYLVFLIREYSMRTILFFEKFY</sequence>
<reference evidence="1 2" key="1">
    <citation type="submission" date="2014-08" db="EMBL/GenBank/DDBJ databases">
        <title>Porphyromonas gulae strain:COT-052_OH3439 Genome sequencing.</title>
        <authorList>
            <person name="Wallis C."/>
            <person name="Deusch O."/>
            <person name="O'Flynn C."/>
            <person name="Davis I."/>
            <person name="Jospin G."/>
            <person name="Darling A.E."/>
            <person name="Coil D.A."/>
            <person name="Alexiev A."/>
            <person name="Horsfall A."/>
            <person name="Kirkwood N."/>
            <person name="Harris S."/>
            <person name="Eisen J.A."/>
        </authorList>
    </citation>
    <scope>NUCLEOTIDE SEQUENCE [LARGE SCALE GENOMIC DNA]</scope>
    <source>
        <strain evidence="2">COT-052 OH3439</strain>
    </source>
</reference>
<evidence type="ECO:0000313" key="2">
    <source>
        <dbReference type="Proteomes" id="UP000030146"/>
    </source>
</evidence>
<comment type="caution">
    <text evidence="1">The sequence shown here is derived from an EMBL/GenBank/DDBJ whole genome shotgun (WGS) entry which is preliminary data.</text>
</comment>
<keyword evidence="2" id="KW-1185">Reference proteome</keyword>
<protein>
    <submittedName>
        <fullName evidence="1">Uncharacterized protein</fullName>
    </submittedName>
</protein>
<organism evidence="1 2">
    <name type="scientific">Porphyromonas gulae</name>
    <dbReference type="NCBI Taxonomy" id="111105"/>
    <lineage>
        <taxon>Bacteria</taxon>
        <taxon>Pseudomonadati</taxon>
        <taxon>Bacteroidota</taxon>
        <taxon>Bacteroidia</taxon>
        <taxon>Bacteroidales</taxon>
        <taxon>Porphyromonadaceae</taxon>
        <taxon>Porphyromonas</taxon>
    </lineage>
</organism>
<dbReference type="AlphaFoldDB" id="A0A0A2FA65"/>
<name>A0A0A2FA65_9PORP</name>